<dbReference type="AlphaFoldDB" id="A0A1I0RK35"/>
<dbReference type="InterPro" id="IPR017342">
    <property type="entry name" value="S-AdoMet-dep_Met_synth_prd"/>
</dbReference>
<keyword evidence="1" id="KW-0808">Transferase</keyword>
<keyword evidence="1" id="KW-0489">Methyltransferase</keyword>
<dbReference type="GO" id="GO:0032259">
    <property type="term" value="P:methylation"/>
    <property type="evidence" value="ECO:0007669"/>
    <property type="project" value="UniProtKB-KW"/>
</dbReference>
<organism evidence="1 2">
    <name type="scientific">[Clostridium] fimetarium</name>
    <dbReference type="NCBI Taxonomy" id="99656"/>
    <lineage>
        <taxon>Bacteria</taxon>
        <taxon>Bacillati</taxon>
        <taxon>Bacillota</taxon>
        <taxon>Clostridia</taxon>
        <taxon>Lachnospirales</taxon>
        <taxon>Lachnospiraceae</taxon>
    </lineage>
</organism>
<dbReference type="STRING" id="99656.SAMN05421659_1171"/>
<evidence type="ECO:0000313" key="1">
    <source>
        <dbReference type="EMBL" id="SEW41152.1"/>
    </source>
</evidence>
<dbReference type="RefSeq" id="WP_092456572.1">
    <property type="nucleotide sequence ID" value="NZ_FOJI01000017.1"/>
</dbReference>
<reference evidence="1 2" key="1">
    <citation type="submission" date="2016-10" db="EMBL/GenBank/DDBJ databases">
        <authorList>
            <person name="de Groot N.N."/>
        </authorList>
    </citation>
    <scope>NUCLEOTIDE SEQUENCE [LARGE SCALE GENOMIC DNA]</scope>
    <source>
        <strain evidence="1 2">DSM 9179</strain>
    </source>
</reference>
<dbReference type="GO" id="GO:0008705">
    <property type="term" value="F:methionine synthase activity"/>
    <property type="evidence" value="ECO:0007669"/>
    <property type="project" value="InterPro"/>
</dbReference>
<name>A0A1I0RK35_9FIRM</name>
<dbReference type="SUPFAM" id="SSF56507">
    <property type="entry name" value="Methionine synthase activation domain-like"/>
    <property type="match status" value="1"/>
</dbReference>
<dbReference type="EMBL" id="FOJI01000017">
    <property type="protein sequence ID" value="SEW41152.1"/>
    <property type="molecule type" value="Genomic_DNA"/>
</dbReference>
<protein>
    <submittedName>
        <fullName evidence="1">5-methyltetrahydrofolate--homocysteine methyltransferase</fullName>
    </submittedName>
</protein>
<proteinExistence type="predicted"/>
<dbReference type="Proteomes" id="UP000199701">
    <property type="component" value="Unassembled WGS sequence"/>
</dbReference>
<dbReference type="OrthoDB" id="9816190at2"/>
<dbReference type="Gene3D" id="3.40.109.40">
    <property type="match status" value="1"/>
</dbReference>
<keyword evidence="2" id="KW-1185">Reference proteome</keyword>
<dbReference type="InterPro" id="IPR037010">
    <property type="entry name" value="VitB12-dep_Met_synth_activ_sf"/>
</dbReference>
<evidence type="ECO:0000313" key="2">
    <source>
        <dbReference type="Proteomes" id="UP000199701"/>
    </source>
</evidence>
<dbReference type="PIRSF" id="PIRSF037984">
    <property type="entry name" value="Met_synth_TM0269_prd"/>
    <property type="match status" value="1"/>
</dbReference>
<sequence length="228" mass="25354">MMTNEIVLEKLDQNEALRYLGYGGNAPDTKVQDLLDECEELLHSIAKPRFVYKVFDIDLVQEGVAVLNTNLVMPGNSIKEHLNGCEKAVLMGVTISMDVDRLLRKTQVNDMTRAVIIDSLASVAVEQVCNKIEEFIKKDLAEYNQTWRFGVGYGDLPLNIQGDFLDVINAPKQIGLSASKTNMLIPTKSVTAIIGLSKKEIVKIKRGCQTCNMKDSCTYRKKGGHCNV</sequence>
<gene>
    <name evidence="1" type="ORF">SAMN05421659_1171</name>
</gene>
<accession>A0A1I0RK35</accession>